<reference evidence="8" key="4">
    <citation type="submission" date="2019-03" db="UniProtKB">
        <authorList>
            <consortium name="EnsemblPlants"/>
        </authorList>
    </citation>
    <scope>IDENTIFICATION</scope>
</reference>
<keyword evidence="6" id="KW-0539">Nucleus</keyword>
<dbReference type="PANTHER" id="PTHR13421:SF16">
    <property type="entry name" value="SNRNA-ACTIVATING PROTEIN COMPLEX SUBUNIT 3"/>
    <property type="match status" value="1"/>
</dbReference>
<reference evidence="9" key="2">
    <citation type="journal article" date="2017" name="Nat. Plants">
        <title>The Aegilops tauschii genome reveals multiple impacts of transposons.</title>
        <authorList>
            <person name="Zhao G."/>
            <person name="Zou C."/>
            <person name="Li K."/>
            <person name="Wang K."/>
            <person name="Li T."/>
            <person name="Gao L."/>
            <person name="Zhang X."/>
            <person name="Wang H."/>
            <person name="Yang Z."/>
            <person name="Liu X."/>
            <person name="Jiang W."/>
            <person name="Mao L."/>
            <person name="Kong X."/>
            <person name="Jiao Y."/>
            <person name="Jia J."/>
        </authorList>
    </citation>
    <scope>NUCLEOTIDE SEQUENCE [LARGE SCALE GENOMIC DNA]</scope>
    <source>
        <strain evidence="9">cv. AL8/78</strain>
    </source>
</reference>
<dbReference type="GO" id="GO:0042796">
    <property type="term" value="P:snRNA transcription by RNA polymerase III"/>
    <property type="evidence" value="ECO:0007669"/>
    <property type="project" value="TreeGrafter"/>
</dbReference>
<dbReference type="PANTHER" id="PTHR13421">
    <property type="entry name" value="SNRNA-ACTIVATING PROTEIN COMPLEX SUBUNIT 3"/>
    <property type="match status" value="1"/>
</dbReference>
<dbReference type="GO" id="GO:0001046">
    <property type="term" value="F:core promoter sequence-specific DNA binding"/>
    <property type="evidence" value="ECO:0007669"/>
    <property type="project" value="TreeGrafter"/>
</dbReference>
<feature type="compositionally biased region" description="Low complexity" evidence="7">
    <location>
        <begin position="1"/>
        <end position="13"/>
    </location>
</feature>
<dbReference type="InterPro" id="IPR022042">
    <property type="entry name" value="snRNA-activating_su3"/>
</dbReference>
<feature type="region of interest" description="Disordered" evidence="7">
    <location>
        <begin position="98"/>
        <end position="267"/>
    </location>
</feature>
<name>A0A453G9J7_AEGTS</name>
<evidence type="ECO:0000256" key="5">
    <source>
        <dbReference type="ARBA" id="ARBA00023163"/>
    </source>
</evidence>
<reference evidence="8" key="3">
    <citation type="journal article" date="2017" name="Nature">
        <title>Genome sequence of the progenitor of the wheat D genome Aegilops tauschii.</title>
        <authorList>
            <person name="Luo M.C."/>
            <person name="Gu Y.Q."/>
            <person name="Puiu D."/>
            <person name="Wang H."/>
            <person name="Twardziok S.O."/>
            <person name="Deal K.R."/>
            <person name="Huo N."/>
            <person name="Zhu T."/>
            <person name="Wang L."/>
            <person name="Wang Y."/>
            <person name="McGuire P.E."/>
            <person name="Liu S."/>
            <person name="Long H."/>
            <person name="Ramasamy R.K."/>
            <person name="Rodriguez J.C."/>
            <person name="Van S.L."/>
            <person name="Yuan L."/>
            <person name="Wang Z."/>
            <person name="Xia Z."/>
            <person name="Xiao L."/>
            <person name="Anderson O.D."/>
            <person name="Ouyang S."/>
            <person name="Liang Y."/>
            <person name="Zimin A.V."/>
            <person name="Pertea G."/>
            <person name="Qi P."/>
            <person name="Bennetzen J.L."/>
            <person name="Dai X."/>
            <person name="Dawson M.W."/>
            <person name="Muller H.G."/>
            <person name="Kugler K."/>
            <person name="Rivarola-Duarte L."/>
            <person name="Spannagl M."/>
            <person name="Mayer K.F.X."/>
            <person name="Lu F.H."/>
            <person name="Bevan M.W."/>
            <person name="Leroy P."/>
            <person name="Li P."/>
            <person name="You F.M."/>
            <person name="Sun Q."/>
            <person name="Liu Z."/>
            <person name="Lyons E."/>
            <person name="Wicker T."/>
            <person name="Salzberg S.L."/>
            <person name="Devos K.M."/>
            <person name="Dvorak J."/>
        </authorList>
    </citation>
    <scope>NUCLEOTIDE SEQUENCE [LARGE SCALE GENOMIC DNA]</scope>
    <source>
        <strain evidence="8">cv. AL8/78</strain>
    </source>
</reference>
<evidence type="ECO:0000256" key="2">
    <source>
        <dbReference type="ARBA" id="ARBA00010410"/>
    </source>
</evidence>
<protein>
    <submittedName>
        <fullName evidence="8">Uncharacterized protein</fullName>
    </submittedName>
</protein>
<dbReference type="GO" id="GO:0001006">
    <property type="term" value="F:RNA polymerase III type 3 promoter sequence-specific DNA binding"/>
    <property type="evidence" value="ECO:0007669"/>
    <property type="project" value="TreeGrafter"/>
</dbReference>
<evidence type="ECO:0000313" key="9">
    <source>
        <dbReference type="Proteomes" id="UP000015105"/>
    </source>
</evidence>
<comment type="subcellular location">
    <subcellularLocation>
        <location evidence="1">Nucleus</location>
    </subcellularLocation>
</comment>
<dbReference type="GO" id="GO:0019185">
    <property type="term" value="C:snRNA-activating protein complex"/>
    <property type="evidence" value="ECO:0007669"/>
    <property type="project" value="TreeGrafter"/>
</dbReference>
<evidence type="ECO:0000256" key="4">
    <source>
        <dbReference type="ARBA" id="ARBA00023125"/>
    </source>
</evidence>
<feature type="compositionally biased region" description="Low complexity" evidence="7">
    <location>
        <begin position="132"/>
        <end position="148"/>
    </location>
</feature>
<dbReference type="GO" id="GO:0005634">
    <property type="term" value="C:nucleus"/>
    <property type="evidence" value="ECO:0007669"/>
    <property type="project" value="UniProtKB-SubCell"/>
</dbReference>
<dbReference type="Proteomes" id="UP000015105">
    <property type="component" value="Chromosome 3D"/>
</dbReference>
<dbReference type="Gramene" id="AET3Gv20932700.1">
    <property type="protein sequence ID" value="AET3Gv20932700.1"/>
    <property type="gene ID" value="AET3Gv20932700"/>
</dbReference>
<evidence type="ECO:0000256" key="6">
    <source>
        <dbReference type="ARBA" id="ARBA00023242"/>
    </source>
</evidence>
<organism evidence="8 9">
    <name type="scientific">Aegilops tauschii subsp. strangulata</name>
    <name type="common">Goatgrass</name>
    <dbReference type="NCBI Taxonomy" id="200361"/>
    <lineage>
        <taxon>Eukaryota</taxon>
        <taxon>Viridiplantae</taxon>
        <taxon>Streptophyta</taxon>
        <taxon>Embryophyta</taxon>
        <taxon>Tracheophyta</taxon>
        <taxon>Spermatophyta</taxon>
        <taxon>Magnoliopsida</taxon>
        <taxon>Liliopsida</taxon>
        <taxon>Poales</taxon>
        <taxon>Poaceae</taxon>
        <taxon>BOP clade</taxon>
        <taxon>Pooideae</taxon>
        <taxon>Triticodae</taxon>
        <taxon>Triticeae</taxon>
        <taxon>Triticinae</taxon>
        <taxon>Aegilops</taxon>
    </lineage>
</organism>
<feature type="compositionally biased region" description="Low complexity" evidence="7">
    <location>
        <begin position="221"/>
        <end position="234"/>
    </location>
</feature>
<dbReference type="GO" id="GO:0000978">
    <property type="term" value="F:RNA polymerase II cis-regulatory region sequence-specific DNA binding"/>
    <property type="evidence" value="ECO:0007669"/>
    <property type="project" value="TreeGrafter"/>
</dbReference>
<comment type="similarity">
    <text evidence="2">Belongs to the SNAPC3/SRD2 family.</text>
</comment>
<proteinExistence type="inferred from homology"/>
<accession>A0A453G9J7</accession>
<keyword evidence="4" id="KW-0238">DNA-binding</keyword>
<keyword evidence="3" id="KW-0805">Transcription regulation</keyword>
<feature type="compositionally biased region" description="Polar residues" evidence="7">
    <location>
        <begin position="100"/>
        <end position="115"/>
    </location>
</feature>
<keyword evidence="9" id="KW-1185">Reference proteome</keyword>
<feature type="region of interest" description="Disordered" evidence="7">
    <location>
        <begin position="1"/>
        <end position="23"/>
    </location>
</feature>
<evidence type="ECO:0000256" key="1">
    <source>
        <dbReference type="ARBA" id="ARBA00004123"/>
    </source>
</evidence>
<reference evidence="9" key="1">
    <citation type="journal article" date="2014" name="Science">
        <title>Ancient hybridizations among the ancestral genomes of bread wheat.</title>
        <authorList>
            <consortium name="International Wheat Genome Sequencing Consortium,"/>
            <person name="Marcussen T."/>
            <person name="Sandve S.R."/>
            <person name="Heier L."/>
            <person name="Spannagl M."/>
            <person name="Pfeifer M."/>
            <person name="Jakobsen K.S."/>
            <person name="Wulff B.B."/>
            <person name="Steuernagel B."/>
            <person name="Mayer K.F."/>
            <person name="Olsen O.A."/>
        </authorList>
    </citation>
    <scope>NUCLEOTIDE SEQUENCE [LARGE SCALE GENOMIC DNA]</scope>
    <source>
        <strain evidence="9">cv. AL8/78</strain>
    </source>
</reference>
<evidence type="ECO:0000256" key="7">
    <source>
        <dbReference type="SAM" id="MobiDB-lite"/>
    </source>
</evidence>
<keyword evidence="5" id="KW-0804">Transcription</keyword>
<dbReference type="GO" id="GO:0003681">
    <property type="term" value="F:bent DNA binding"/>
    <property type="evidence" value="ECO:0007669"/>
    <property type="project" value="TreeGrafter"/>
</dbReference>
<dbReference type="GO" id="GO:0042795">
    <property type="term" value="P:snRNA transcription by RNA polymerase II"/>
    <property type="evidence" value="ECO:0007669"/>
    <property type="project" value="TreeGrafter"/>
</dbReference>
<sequence>MAAAAEEAECSAAAEERPREPFARGGPVFIPYMVGPVCTVPEFISSTLREVQSLRDELGDPGDEFVDELCVDDLRVLSEEELVERALREAMEEGWDCGALSQSADQSSGAPSQPLDQRLDGGMSASSTPGNETVTSSASAETQSSVSAPGDMAIGLHEPEGSNGKTRGGKRKTRERNGNNGALTSDSTAERETSGSPVELAIVPHEPEGSKGKPRGRKGKNGTSSTPSIESETPVLPSEDMSVVPHDPEGTDGQTERKKGKKRGRHFDREVRAHILQGSYLTKAEKMAEIMLKQEDDKRAARLHSFSGDSVMSKGSKASAEKIDLAKSLKYNGAHSAPWKVWFYHLRHANISLQKFFLFSEIFSSQRFFCSRTKLRNLTNTYL</sequence>
<dbReference type="EnsemblPlants" id="AET3Gv20932700.1">
    <property type="protein sequence ID" value="AET3Gv20932700.1"/>
    <property type="gene ID" value="AET3Gv20932700"/>
</dbReference>
<dbReference type="AlphaFoldDB" id="A0A453G9J7"/>
<evidence type="ECO:0000256" key="3">
    <source>
        <dbReference type="ARBA" id="ARBA00023015"/>
    </source>
</evidence>
<evidence type="ECO:0000313" key="8">
    <source>
        <dbReference type="EnsemblPlants" id="AET3Gv20932700.1"/>
    </source>
</evidence>
<feature type="compositionally biased region" description="Basic and acidic residues" evidence="7">
    <location>
        <begin position="246"/>
        <end position="257"/>
    </location>
</feature>
<reference evidence="8" key="5">
    <citation type="journal article" date="2021" name="G3 (Bethesda)">
        <title>Aegilops tauschii genome assembly Aet v5.0 features greater sequence contiguity and improved annotation.</title>
        <authorList>
            <person name="Wang L."/>
            <person name="Zhu T."/>
            <person name="Rodriguez J.C."/>
            <person name="Deal K.R."/>
            <person name="Dubcovsky J."/>
            <person name="McGuire P.E."/>
            <person name="Lux T."/>
            <person name="Spannagl M."/>
            <person name="Mayer K.F.X."/>
            <person name="Baldrich P."/>
            <person name="Meyers B.C."/>
            <person name="Huo N."/>
            <person name="Gu Y.Q."/>
            <person name="Zhou H."/>
            <person name="Devos K.M."/>
            <person name="Bennetzen J.L."/>
            <person name="Unver T."/>
            <person name="Budak H."/>
            <person name="Gulick P.J."/>
            <person name="Galiba G."/>
            <person name="Kalapos B."/>
            <person name="Nelson D.R."/>
            <person name="Li P."/>
            <person name="You F.M."/>
            <person name="Luo M.C."/>
            <person name="Dvorak J."/>
        </authorList>
    </citation>
    <scope>NUCLEOTIDE SEQUENCE [LARGE SCALE GENOMIC DNA]</scope>
    <source>
        <strain evidence="8">cv. AL8/78</strain>
    </source>
</reference>